<evidence type="ECO:0000256" key="1">
    <source>
        <dbReference type="ARBA" id="ARBA00004141"/>
    </source>
</evidence>
<dbReference type="Pfam" id="PF01040">
    <property type="entry name" value="UbiA"/>
    <property type="match status" value="1"/>
</dbReference>
<reference evidence="8" key="1">
    <citation type="journal article" date="2019" name="Int. J. Syst. Evol. Microbiol.">
        <title>The Global Catalogue of Microorganisms (GCM) 10K type strain sequencing project: providing services to taxonomists for standard genome sequencing and annotation.</title>
        <authorList>
            <consortium name="The Broad Institute Genomics Platform"/>
            <consortium name="The Broad Institute Genome Sequencing Center for Infectious Disease"/>
            <person name="Wu L."/>
            <person name="Ma J."/>
        </authorList>
    </citation>
    <scope>NUCLEOTIDE SEQUENCE [LARGE SCALE GENOMIC DNA]</scope>
    <source>
        <strain evidence="8">CGMCC 4.7323</strain>
    </source>
</reference>
<feature type="transmembrane region" description="Helical" evidence="6">
    <location>
        <begin position="316"/>
        <end position="334"/>
    </location>
</feature>
<evidence type="ECO:0000256" key="2">
    <source>
        <dbReference type="ARBA" id="ARBA00022692"/>
    </source>
</evidence>
<evidence type="ECO:0000256" key="3">
    <source>
        <dbReference type="ARBA" id="ARBA00022989"/>
    </source>
</evidence>
<feature type="transmembrane region" description="Helical" evidence="6">
    <location>
        <begin position="196"/>
        <end position="216"/>
    </location>
</feature>
<feature type="transmembrane region" description="Helical" evidence="6">
    <location>
        <begin position="222"/>
        <end position="241"/>
    </location>
</feature>
<evidence type="ECO:0000256" key="6">
    <source>
        <dbReference type="SAM" id="Phobius"/>
    </source>
</evidence>
<keyword evidence="2 6" id="KW-0812">Transmembrane</keyword>
<sequence length="342" mass="35071">MRRQCGANGRDRDPRGGHSTLARHRWSGEGIAGDDWDTHDCNAFLVANGLYLAVVSLHPSEVRPLTTHRVPALLRSCHLEPALAVTVLVTALAAAAGRGLAGSAAVAAAVLAGQLSIGWCNDAVDAQRDTDGGRRDKPVAAGELPPRVVAVAAGTALALCVPLSLLSGAAAGAIHLGGTVAGWAYNLWLKHTVFSPLSYAVGFGSLPAFVTLGLLPPSWPQWWAPVAGALLGVGAHLVNVLPDIEDDLAAGVRGLPQRLGRVACRWLAPLMMLAAVAVLVAGPPGPVGAMSWMLAAAAAAISILGTAVPSKAGNRWPFRAAIVVAGMAVAQLLLRGPDLVRT</sequence>
<feature type="region of interest" description="Disordered" evidence="5">
    <location>
        <begin position="1"/>
        <end position="21"/>
    </location>
</feature>
<comment type="caution">
    <text evidence="7">The sequence shown here is derived from an EMBL/GenBank/DDBJ whole genome shotgun (WGS) entry which is preliminary data.</text>
</comment>
<comment type="subcellular location">
    <subcellularLocation>
        <location evidence="1">Membrane</location>
        <topology evidence="1">Multi-pass membrane protein</topology>
    </subcellularLocation>
</comment>
<keyword evidence="3 6" id="KW-1133">Transmembrane helix</keyword>
<feature type="transmembrane region" description="Helical" evidence="6">
    <location>
        <begin position="171"/>
        <end position="189"/>
    </location>
</feature>
<dbReference type="Proteomes" id="UP000600080">
    <property type="component" value="Unassembled WGS sequence"/>
</dbReference>
<feature type="transmembrane region" description="Helical" evidence="6">
    <location>
        <begin position="144"/>
        <end position="165"/>
    </location>
</feature>
<gene>
    <name evidence="7" type="ORF">GCM10012285_27750</name>
</gene>
<dbReference type="InterPro" id="IPR044878">
    <property type="entry name" value="UbiA_sf"/>
</dbReference>
<evidence type="ECO:0000256" key="4">
    <source>
        <dbReference type="ARBA" id="ARBA00023136"/>
    </source>
</evidence>
<dbReference type="Gene3D" id="1.20.120.1780">
    <property type="entry name" value="UbiA prenyltransferase"/>
    <property type="match status" value="1"/>
</dbReference>
<keyword evidence="8" id="KW-1185">Reference proteome</keyword>
<evidence type="ECO:0000313" key="7">
    <source>
        <dbReference type="EMBL" id="GGN44801.1"/>
    </source>
</evidence>
<dbReference type="EMBL" id="BMND01000009">
    <property type="protein sequence ID" value="GGN44801.1"/>
    <property type="molecule type" value="Genomic_DNA"/>
</dbReference>
<protein>
    <submittedName>
        <fullName evidence="7">Membrane protein</fullName>
    </submittedName>
</protein>
<name>A0ABQ2JCN9_9ACTN</name>
<feature type="transmembrane region" description="Helical" evidence="6">
    <location>
        <begin position="289"/>
        <end position="309"/>
    </location>
</feature>
<organism evidence="7 8">
    <name type="scientific">Streptomyces kronopolitis</name>
    <dbReference type="NCBI Taxonomy" id="1612435"/>
    <lineage>
        <taxon>Bacteria</taxon>
        <taxon>Bacillati</taxon>
        <taxon>Actinomycetota</taxon>
        <taxon>Actinomycetes</taxon>
        <taxon>Kitasatosporales</taxon>
        <taxon>Streptomycetaceae</taxon>
        <taxon>Streptomyces</taxon>
    </lineage>
</organism>
<evidence type="ECO:0000256" key="5">
    <source>
        <dbReference type="SAM" id="MobiDB-lite"/>
    </source>
</evidence>
<accession>A0ABQ2JCN9</accession>
<dbReference type="InterPro" id="IPR000537">
    <property type="entry name" value="UbiA_prenyltransferase"/>
</dbReference>
<dbReference type="CDD" id="cd13956">
    <property type="entry name" value="PT_UbiA"/>
    <property type="match status" value="1"/>
</dbReference>
<keyword evidence="4 6" id="KW-0472">Membrane</keyword>
<feature type="transmembrane region" description="Helical" evidence="6">
    <location>
        <begin position="262"/>
        <end position="283"/>
    </location>
</feature>
<dbReference type="Gene3D" id="1.10.357.140">
    <property type="entry name" value="UbiA prenyltransferase"/>
    <property type="match status" value="1"/>
</dbReference>
<evidence type="ECO:0000313" key="8">
    <source>
        <dbReference type="Proteomes" id="UP000600080"/>
    </source>
</evidence>
<proteinExistence type="predicted"/>